<dbReference type="SMART" id="SM00663">
    <property type="entry name" value="RPOLA_N"/>
    <property type="match status" value="1"/>
</dbReference>
<evidence type="ECO:0000256" key="7">
    <source>
        <dbReference type="SAM" id="Coils"/>
    </source>
</evidence>
<dbReference type="InterPro" id="IPR042102">
    <property type="entry name" value="RNA_pol_Rpb1_3_sf"/>
</dbReference>
<dbReference type="EC" id="2.7.7.6" evidence="6"/>
<dbReference type="InterPro" id="IPR007080">
    <property type="entry name" value="RNA_pol_Rpb1_1"/>
</dbReference>
<evidence type="ECO:0000256" key="3">
    <source>
        <dbReference type="ARBA" id="ARBA00022679"/>
    </source>
</evidence>
<reference evidence="10" key="2">
    <citation type="submission" date="2016-06" db="UniProtKB">
        <authorList>
            <consortium name="WormBaseParasite"/>
        </authorList>
    </citation>
    <scope>IDENTIFICATION</scope>
</reference>
<dbReference type="FunFam" id="2.40.40.20:FF:000019">
    <property type="entry name" value="DNA-directed RNA polymerase II subunit RPB1"/>
    <property type="match status" value="1"/>
</dbReference>
<keyword evidence="3 6" id="KW-0808">Transferase</keyword>
<dbReference type="GO" id="GO:0006351">
    <property type="term" value="P:DNA-templated transcription"/>
    <property type="evidence" value="ECO:0007669"/>
    <property type="project" value="InterPro"/>
</dbReference>
<organism evidence="9 10">
    <name type="scientific">Globodera pallida</name>
    <name type="common">Potato cyst nematode worm</name>
    <name type="synonym">Heterodera pallida</name>
    <dbReference type="NCBI Taxonomy" id="36090"/>
    <lineage>
        <taxon>Eukaryota</taxon>
        <taxon>Metazoa</taxon>
        <taxon>Ecdysozoa</taxon>
        <taxon>Nematoda</taxon>
        <taxon>Chromadorea</taxon>
        <taxon>Rhabditida</taxon>
        <taxon>Tylenchina</taxon>
        <taxon>Tylenchomorpha</taxon>
        <taxon>Tylenchoidea</taxon>
        <taxon>Heteroderidae</taxon>
        <taxon>Heteroderinae</taxon>
        <taxon>Globodera</taxon>
    </lineage>
</organism>
<dbReference type="InterPro" id="IPR045867">
    <property type="entry name" value="DNA-dir_RpoC_beta_prime"/>
</dbReference>
<dbReference type="GO" id="GO:0003899">
    <property type="term" value="F:DNA-directed RNA polymerase activity"/>
    <property type="evidence" value="ECO:0007669"/>
    <property type="project" value="UniProtKB-EC"/>
</dbReference>
<keyword evidence="4 6" id="KW-0548">Nucleotidyltransferase</keyword>
<dbReference type="InterPro" id="IPR000722">
    <property type="entry name" value="RNA_pol_asu"/>
</dbReference>
<keyword evidence="9" id="KW-1185">Reference proteome</keyword>
<comment type="catalytic activity">
    <reaction evidence="6">
        <text>RNA(n) + a ribonucleoside 5'-triphosphate = RNA(n+1) + diphosphate</text>
        <dbReference type="Rhea" id="RHEA:21248"/>
        <dbReference type="Rhea" id="RHEA-COMP:14527"/>
        <dbReference type="Rhea" id="RHEA-COMP:17342"/>
        <dbReference type="ChEBI" id="CHEBI:33019"/>
        <dbReference type="ChEBI" id="CHEBI:61557"/>
        <dbReference type="ChEBI" id="CHEBI:140395"/>
        <dbReference type="EC" id="2.7.7.6"/>
    </reaction>
</comment>
<evidence type="ECO:0000256" key="6">
    <source>
        <dbReference type="RuleBase" id="RU004279"/>
    </source>
</evidence>
<comment type="function">
    <text evidence="6">DNA-dependent RNA polymerase catalyzes the transcription of DNA into RNA using the four ribonucleoside triphosphates as substrates.</text>
</comment>
<evidence type="ECO:0000256" key="2">
    <source>
        <dbReference type="ARBA" id="ARBA00022478"/>
    </source>
</evidence>
<dbReference type="AlphaFoldDB" id="A0A183CNA8"/>
<dbReference type="InterPro" id="IPR007066">
    <property type="entry name" value="RNA_pol_Rpb1_3"/>
</dbReference>
<dbReference type="Proteomes" id="UP000050741">
    <property type="component" value="Unassembled WGS sequence"/>
</dbReference>
<dbReference type="InterPro" id="IPR044893">
    <property type="entry name" value="RNA_pol_Rpb1_clamp_domain"/>
</dbReference>
<protein>
    <recommendedName>
        <fullName evidence="6">DNA-directed RNA polymerase subunit</fullName>
        <ecNumber evidence="6">2.7.7.6</ecNumber>
    </recommendedName>
</protein>
<dbReference type="GO" id="GO:0003677">
    <property type="term" value="F:DNA binding"/>
    <property type="evidence" value="ECO:0007669"/>
    <property type="project" value="InterPro"/>
</dbReference>
<feature type="coiled-coil region" evidence="7">
    <location>
        <begin position="165"/>
        <end position="192"/>
    </location>
</feature>
<reference evidence="9" key="1">
    <citation type="submission" date="2014-05" db="EMBL/GenBank/DDBJ databases">
        <title>The genome and life-stage specific transcriptomes of Globodera pallida elucidate key aspects of plant parasitism by a cyst nematode.</title>
        <authorList>
            <person name="Cotton J.A."/>
            <person name="Lilley C.J."/>
            <person name="Jones L.M."/>
            <person name="Kikuchi T."/>
            <person name="Reid A.J."/>
            <person name="Thorpe P."/>
            <person name="Tsai I.J."/>
            <person name="Beasley H."/>
            <person name="Blok V."/>
            <person name="Cock P.J.A."/>
            <person name="Van den Akker S.E."/>
            <person name="Holroyd N."/>
            <person name="Hunt M."/>
            <person name="Mantelin S."/>
            <person name="Naghra H."/>
            <person name="Pain A."/>
            <person name="Palomares-Rius J.E."/>
            <person name="Zarowiecki M."/>
            <person name="Berriman M."/>
            <person name="Jones J.T."/>
            <person name="Urwin P.E."/>
        </authorList>
    </citation>
    <scope>NUCLEOTIDE SEQUENCE [LARGE SCALE GENOMIC DNA]</scope>
    <source>
        <strain evidence="9">Lindley</strain>
    </source>
</reference>
<evidence type="ECO:0000256" key="4">
    <source>
        <dbReference type="ARBA" id="ARBA00022695"/>
    </source>
</evidence>
<dbReference type="Gene3D" id="4.10.860.120">
    <property type="entry name" value="RNA polymerase II, clamp domain"/>
    <property type="match status" value="1"/>
</dbReference>
<keyword evidence="2 6" id="KW-0240">DNA-directed RNA polymerase</keyword>
<evidence type="ECO:0000256" key="5">
    <source>
        <dbReference type="ARBA" id="ARBA00023163"/>
    </source>
</evidence>
<evidence type="ECO:0000313" key="10">
    <source>
        <dbReference type="WBParaSite" id="GPLIN_001436500"/>
    </source>
</evidence>
<dbReference type="Gene3D" id="2.40.40.20">
    <property type="match status" value="1"/>
</dbReference>
<name>A0A183CNA8_GLOPA</name>
<sequence>MQFKCFGSAEVSQISVLEVTQTSTFDEAGFPVRGGLYDPLLGTSEGHCETCGLQGFHCPGHFGHIRLTVPVFNPLFYTFTLNMMKGTCIHCHRFTCNTNSLATKVIIAKLRAFDFGVPEVLDKVESCLRTKFEKSDELLGERIDLVGEWTFLQEIDAFIAELKGMANTEQLLKREGRESEKVQQKNDVAERNAIVKAYVRDHLFKRKLRCPHCKQPNGELRNDSGRTFLLDFTKQTTTDRMKKEVAKRRLGEATVNRIFEEAKALDEPKRLGPVSAEDDRPDLGFMSMDIDEFELKEAKYGKASTLFTNNTLIDPLDISEKLLTEQLRQVINGQCDKLAWRAAEVREHFRLVWQRESILIRRLFPFFDENGLSSENKRSNVPSKCFPTDSLFIETVIVEPSRYRPIRCFKGERFEHPATVNLRKLIEADQLLALIRIHLEEEKGGKQKVGLEKLGCVAKELIEGRIVGKTLNEKLHNAYQELQMRTNALFDRAANRVDAKGSQPGLKQLLEKKEGLFRMHMMGKRVNFACRSVITPDPYLDIDEIGIPELFARRLTFPEPISSLNHRLLKEWVRRGPDHHPGANFVEFSGTIGKPPTRVKVPFGRESTKERGYLSTKLRMGDVSNVHAMPDYVLQLEFVILLPLLPIQVLRQLQNGDKLLMNRQPSLHKPSIMGHRARVLTGQNALRMNYAPCKAYNADFDGDEMNGHFIQNRVAQCEASELANVGNNYLVPKDGTPILGLIQDHVISGVLMTIRGQFFTKEDFMHLILAAFAQTKRRLHIPPPAIVWPKKLWSGKQVKQKTPVK</sequence>
<evidence type="ECO:0000313" key="9">
    <source>
        <dbReference type="Proteomes" id="UP000050741"/>
    </source>
</evidence>
<dbReference type="PANTHER" id="PTHR19376:SF11">
    <property type="entry name" value="DNA-DIRECTED RNA POLYMERASE I SUBUNIT RPA1"/>
    <property type="match status" value="1"/>
</dbReference>
<evidence type="ECO:0000259" key="8">
    <source>
        <dbReference type="SMART" id="SM00663"/>
    </source>
</evidence>
<keyword evidence="7" id="KW-0175">Coiled coil</keyword>
<dbReference type="Gene3D" id="3.30.1490.180">
    <property type="entry name" value="RNA polymerase ii"/>
    <property type="match status" value="1"/>
</dbReference>
<accession>A0A183CNA8</accession>
<keyword evidence="5 6" id="KW-0804">Transcription</keyword>
<feature type="domain" description="RNA polymerase N-terminal" evidence="8">
    <location>
        <begin position="389"/>
        <end position="753"/>
    </location>
</feature>
<comment type="similarity">
    <text evidence="1 6">Belongs to the RNA polymerase beta' chain family.</text>
</comment>
<dbReference type="GO" id="GO:0005736">
    <property type="term" value="C:RNA polymerase I complex"/>
    <property type="evidence" value="ECO:0007669"/>
    <property type="project" value="TreeGrafter"/>
</dbReference>
<dbReference type="SUPFAM" id="SSF64484">
    <property type="entry name" value="beta and beta-prime subunits of DNA dependent RNA-polymerase"/>
    <property type="match status" value="1"/>
</dbReference>
<dbReference type="WBParaSite" id="GPLIN_001436500">
    <property type="protein sequence ID" value="GPLIN_001436500"/>
    <property type="gene ID" value="GPLIN_001436500"/>
</dbReference>
<evidence type="ECO:0000256" key="1">
    <source>
        <dbReference type="ARBA" id="ARBA00006460"/>
    </source>
</evidence>
<dbReference type="Gene3D" id="1.10.274.100">
    <property type="entry name" value="RNA polymerase Rpb1, domain 3"/>
    <property type="match status" value="1"/>
</dbReference>
<dbReference type="InterPro" id="IPR006592">
    <property type="entry name" value="RNA_pol_N"/>
</dbReference>
<dbReference type="Pfam" id="PF04983">
    <property type="entry name" value="RNA_pol_Rpb1_3"/>
    <property type="match status" value="1"/>
</dbReference>
<dbReference type="Pfam" id="PF00623">
    <property type="entry name" value="RNA_pol_Rpb1_2"/>
    <property type="match status" value="1"/>
</dbReference>
<dbReference type="Pfam" id="PF04997">
    <property type="entry name" value="RNA_pol_Rpb1_1"/>
    <property type="match status" value="1"/>
</dbReference>
<proteinExistence type="inferred from homology"/>
<dbReference type="PANTHER" id="PTHR19376">
    <property type="entry name" value="DNA-DIRECTED RNA POLYMERASE"/>
    <property type="match status" value="1"/>
</dbReference>